<protein>
    <submittedName>
        <fullName evidence="1">Uncharacterized protein</fullName>
    </submittedName>
</protein>
<dbReference type="Proteomes" id="UP000796880">
    <property type="component" value="Unassembled WGS sequence"/>
</dbReference>
<comment type="caution">
    <text evidence="1">The sequence shown here is derived from an EMBL/GenBank/DDBJ whole genome shotgun (WGS) entry which is preliminary data.</text>
</comment>
<name>A0A8K0HFW5_9ROSA</name>
<evidence type="ECO:0000313" key="1">
    <source>
        <dbReference type="EMBL" id="KAF3451353.1"/>
    </source>
</evidence>
<gene>
    <name evidence="1" type="ORF">FNV43_RR07448</name>
</gene>
<reference evidence="1" key="1">
    <citation type="submission" date="2020-03" db="EMBL/GenBank/DDBJ databases">
        <title>A high-quality chromosome-level genome assembly of a woody plant with both climbing and erect habits, Rhamnella rubrinervis.</title>
        <authorList>
            <person name="Lu Z."/>
            <person name="Yang Y."/>
            <person name="Zhu X."/>
            <person name="Sun Y."/>
        </authorList>
    </citation>
    <scope>NUCLEOTIDE SEQUENCE</scope>
    <source>
        <strain evidence="1">BYM</strain>
        <tissue evidence="1">Leaf</tissue>
    </source>
</reference>
<dbReference type="AlphaFoldDB" id="A0A8K0HFW5"/>
<keyword evidence="2" id="KW-1185">Reference proteome</keyword>
<accession>A0A8K0HFW5</accession>
<dbReference type="OrthoDB" id="1194650at2759"/>
<dbReference type="EMBL" id="VOIH02000003">
    <property type="protein sequence ID" value="KAF3451353.1"/>
    <property type="molecule type" value="Genomic_DNA"/>
</dbReference>
<proteinExistence type="predicted"/>
<evidence type="ECO:0000313" key="2">
    <source>
        <dbReference type="Proteomes" id="UP000796880"/>
    </source>
</evidence>
<sequence>MTLLKRLMKASEKSTKAMTTTTAAATKKISREVKKSFNALQESTLAKWLRLSKVWLRVPSLYRKEGFMKHYSQGYRGDCSCQEHFQLLYNDDSHIVEFEFNGVGIKFDMKAIAMITGLNCGKFLKESKMMNSPYSLWIKYRVPVVSTMTPLEAFLGVKYPRMLGYLFPNSLEYNRLTNNVFNKKQVSMHGYCMKNLQRNPNLEEDMEQFEYNIDYASEMNDTPFGLYYARDMPIGSLSRAYMDIDSSSPRSSRACHTIKGKMIRSIIAGDAFHKHLSSSGYGVTNIEAAADSFRRSLN</sequence>
<organism evidence="1 2">
    <name type="scientific">Rhamnella rubrinervis</name>
    <dbReference type="NCBI Taxonomy" id="2594499"/>
    <lineage>
        <taxon>Eukaryota</taxon>
        <taxon>Viridiplantae</taxon>
        <taxon>Streptophyta</taxon>
        <taxon>Embryophyta</taxon>
        <taxon>Tracheophyta</taxon>
        <taxon>Spermatophyta</taxon>
        <taxon>Magnoliopsida</taxon>
        <taxon>eudicotyledons</taxon>
        <taxon>Gunneridae</taxon>
        <taxon>Pentapetalae</taxon>
        <taxon>rosids</taxon>
        <taxon>fabids</taxon>
        <taxon>Rosales</taxon>
        <taxon>Rhamnaceae</taxon>
        <taxon>rhamnoid group</taxon>
        <taxon>Rhamneae</taxon>
        <taxon>Rhamnella</taxon>
    </lineage>
</organism>